<evidence type="ECO:0000313" key="5">
    <source>
        <dbReference type="Proteomes" id="UP000809337"/>
    </source>
</evidence>
<dbReference type="Gene3D" id="1.10.10.10">
    <property type="entry name" value="Winged helix-like DNA-binding domain superfamily/Winged helix DNA-binding domain"/>
    <property type="match status" value="1"/>
</dbReference>
<dbReference type="Proteomes" id="UP000809337">
    <property type="component" value="Unassembled WGS sequence"/>
</dbReference>
<gene>
    <name evidence="4" type="ORF">JQX14_02120</name>
</gene>
<feature type="domain" description="HTH luxR-type" evidence="3">
    <location>
        <begin position="99"/>
        <end position="164"/>
    </location>
</feature>
<keyword evidence="2" id="KW-0472">Membrane</keyword>
<protein>
    <submittedName>
        <fullName evidence="4">Helix-turn-helix transcriptional regulator</fullName>
    </submittedName>
</protein>
<evidence type="ECO:0000256" key="2">
    <source>
        <dbReference type="SAM" id="Phobius"/>
    </source>
</evidence>
<reference evidence="4" key="1">
    <citation type="submission" date="2021-01" db="EMBL/GenBank/DDBJ databases">
        <title>Diatom-associated Roseobacters Show Island Model of Population Structure.</title>
        <authorList>
            <person name="Qu L."/>
            <person name="Feng X."/>
            <person name="Chen Y."/>
            <person name="Li L."/>
            <person name="Wang X."/>
            <person name="Hu Z."/>
            <person name="Wang H."/>
            <person name="Luo H."/>
        </authorList>
    </citation>
    <scope>NUCLEOTIDE SEQUENCE</scope>
    <source>
        <strain evidence="4">SM26-45</strain>
    </source>
</reference>
<keyword evidence="2" id="KW-1133">Transmembrane helix</keyword>
<comment type="caution">
    <text evidence="4">The sequence shown here is derived from an EMBL/GenBank/DDBJ whole genome shotgun (WGS) entry which is preliminary data.</text>
</comment>
<dbReference type="GO" id="GO:0003677">
    <property type="term" value="F:DNA binding"/>
    <property type="evidence" value="ECO:0007669"/>
    <property type="project" value="UniProtKB-KW"/>
</dbReference>
<accession>A0A9Q2NYI4</accession>
<dbReference type="PROSITE" id="PS50043">
    <property type="entry name" value="HTH_LUXR_2"/>
    <property type="match status" value="1"/>
</dbReference>
<dbReference type="SMART" id="SM00421">
    <property type="entry name" value="HTH_LUXR"/>
    <property type="match status" value="1"/>
</dbReference>
<evidence type="ECO:0000259" key="3">
    <source>
        <dbReference type="PROSITE" id="PS50043"/>
    </source>
</evidence>
<dbReference type="PANTHER" id="PTHR43214">
    <property type="entry name" value="TWO-COMPONENT RESPONSE REGULATOR"/>
    <property type="match status" value="1"/>
</dbReference>
<dbReference type="InterPro" id="IPR016032">
    <property type="entry name" value="Sig_transdc_resp-reg_C-effctor"/>
</dbReference>
<evidence type="ECO:0000256" key="1">
    <source>
        <dbReference type="ARBA" id="ARBA00023125"/>
    </source>
</evidence>
<name>A0A9Q2NYI4_9RHOB</name>
<organism evidence="4 5">
    <name type="scientific">Pseudosulfitobacter pseudonitzschiae</name>
    <dbReference type="NCBI Taxonomy" id="1402135"/>
    <lineage>
        <taxon>Bacteria</taxon>
        <taxon>Pseudomonadati</taxon>
        <taxon>Pseudomonadota</taxon>
        <taxon>Alphaproteobacteria</taxon>
        <taxon>Rhodobacterales</taxon>
        <taxon>Roseobacteraceae</taxon>
        <taxon>Pseudosulfitobacter</taxon>
    </lineage>
</organism>
<dbReference type="SUPFAM" id="SSF46894">
    <property type="entry name" value="C-terminal effector domain of the bipartite response regulators"/>
    <property type="match status" value="1"/>
</dbReference>
<proteinExistence type="predicted"/>
<dbReference type="GO" id="GO:0006355">
    <property type="term" value="P:regulation of DNA-templated transcription"/>
    <property type="evidence" value="ECO:0007669"/>
    <property type="project" value="InterPro"/>
</dbReference>
<keyword evidence="2" id="KW-0812">Transmembrane</keyword>
<dbReference type="RefSeq" id="WP_231032377.1">
    <property type="nucleotide sequence ID" value="NZ_JAJNGX010000001.1"/>
</dbReference>
<dbReference type="AlphaFoldDB" id="A0A9Q2NYI4"/>
<dbReference type="Pfam" id="PF00196">
    <property type="entry name" value="GerE"/>
    <property type="match status" value="1"/>
</dbReference>
<dbReference type="InterPro" id="IPR036388">
    <property type="entry name" value="WH-like_DNA-bd_sf"/>
</dbReference>
<feature type="transmembrane region" description="Helical" evidence="2">
    <location>
        <begin position="15"/>
        <end position="37"/>
    </location>
</feature>
<sequence length="182" mass="19520">MKRPARPAKAKERRATVLAGIIILQALCAAFFIGDVLTDMREGAHLNHALLAAESVAAIALSGGVIFLMIELRRLLNRMNDMDAGLRVAQGQLAEVMDGLFDDWNLTAAERDIAVMICKGLDNDEIARVRQTAAGTVRAQVTSVYAKSGAHGRSQFVSLFLEELMAGDFGGTGPQDAPTQLP</sequence>
<evidence type="ECO:0000313" key="4">
    <source>
        <dbReference type="EMBL" id="MBM2353317.1"/>
    </source>
</evidence>
<dbReference type="EMBL" id="JAFBWN010000001">
    <property type="protein sequence ID" value="MBM2353317.1"/>
    <property type="molecule type" value="Genomic_DNA"/>
</dbReference>
<feature type="transmembrane region" description="Helical" evidence="2">
    <location>
        <begin position="49"/>
        <end position="70"/>
    </location>
</feature>
<keyword evidence="1" id="KW-0238">DNA-binding</keyword>
<dbReference type="CDD" id="cd06170">
    <property type="entry name" value="LuxR_C_like"/>
    <property type="match status" value="1"/>
</dbReference>
<dbReference type="InterPro" id="IPR039420">
    <property type="entry name" value="WalR-like"/>
</dbReference>
<dbReference type="InterPro" id="IPR000792">
    <property type="entry name" value="Tscrpt_reg_LuxR_C"/>
</dbReference>